<accession>A0A2C8FAF8</accession>
<feature type="chain" id="PRO_5012089967" description="Nickel transport protein" evidence="2">
    <location>
        <begin position="20"/>
        <end position="195"/>
    </location>
</feature>
<protein>
    <recommendedName>
        <fullName evidence="5">Nickel transport protein</fullName>
    </recommendedName>
</protein>
<dbReference type="Proteomes" id="UP000219215">
    <property type="component" value="Chromosome DPRO"/>
</dbReference>
<dbReference type="EMBL" id="LT907975">
    <property type="protein sequence ID" value="SOB59625.1"/>
    <property type="molecule type" value="Genomic_DNA"/>
</dbReference>
<keyword evidence="4" id="KW-1185">Reference proteome</keyword>
<gene>
    <name evidence="3" type="ORF">DPRO_2716</name>
</gene>
<evidence type="ECO:0000256" key="1">
    <source>
        <dbReference type="SAM" id="Phobius"/>
    </source>
</evidence>
<keyword evidence="1" id="KW-0812">Transmembrane</keyword>
<evidence type="ECO:0000313" key="3">
    <source>
        <dbReference type="EMBL" id="SOB59625.1"/>
    </source>
</evidence>
<feature type="transmembrane region" description="Helical" evidence="1">
    <location>
        <begin position="173"/>
        <end position="190"/>
    </location>
</feature>
<evidence type="ECO:0000256" key="2">
    <source>
        <dbReference type="SAM" id="SignalP"/>
    </source>
</evidence>
<sequence>MRRLLIGVCIAMAITLCLAATSRAHKVNLFAYVDGNSIVTDSGYSRSKRVHDGIIEVYDAATGTMLLSGETDDNGKYDFIIPDEARSQKMDLLLRLKAGTGHQAEWTVKYTEYGAAKGPFAASEPEHGHKAVAVSQESTITASEVEVVVRRELAPLKQMVSEMHQSGPGVTEIVGGIGYIIGLFGIVAYMKSRRS</sequence>
<evidence type="ECO:0008006" key="5">
    <source>
        <dbReference type="Google" id="ProtNLM"/>
    </source>
</evidence>
<dbReference type="OrthoDB" id="9795418at2"/>
<name>A0A2C8FAF8_9BACT</name>
<proteinExistence type="predicted"/>
<organism evidence="3 4">
    <name type="scientific">Pseudodesulfovibrio profundus</name>
    <dbReference type="NCBI Taxonomy" id="57320"/>
    <lineage>
        <taxon>Bacteria</taxon>
        <taxon>Pseudomonadati</taxon>
        <taxon>Thermodesulfobacteriota</taxon>
        <taxon>Desulfovibrionia</taxon>
        <taxon>Desulfovibrionales</taxon>
        <taxon>Desulfovibrionaceae</taxon>
    </lineage>
</organism>
<dbReference type="KEGG" id="pprf:DPRO_2716"/>
<dbReference type="AlphaFoldDB" id="A0A2C8FAF8"/>
<dbReference type="RefSeq" id="WP_097012475.1">
    <property type="nucleotide sequence ID" value="NZ_LT907975.1"/>
</dbReference>
<keyword evidence="2" id="KW-0732">Signal</keyword>
<evidence type="ECO:0000313" key="4">
    <source>
        <dbReference type="Proteomes" id="UP000219215"/>
    </source>
</evidence>
<keyword evidence="1" id="KW-0472">Membrane</keyword>
<feature type="signal peptide" evidence="2">
    <location>
        <begin position="1"/>
        <end position="19"/>
    </location>
</feature>
<reference evidence="4" key="1">
    <citation type="submission" date="2017-09" db="EMBL/GenBank/DDBJ databases">
        <authorList>
            <person name="Regsiter A."/>
            <person name="William W."/>
        </authorList>
    </citation>
    <scope>NUCLEOTIDE SEQUENCE [LARGE SCALE GENOMIC DNA]</scope>
    <source>
        <strain evidence="4">500-1</strain>
    </source>
</reference>
<keyword evidence="1" id="KW-1133">Transmembrane helix</keyword>